<reference evidence="1 2" key="2">
    <citation type="journal article" date="2022" name="Mol. Ecol. Resour.">
        <title>The genomes of chicory, endive, great burdock and yacon provide insights into Asteraceae paleo-polyploidization history and plant inulin production.</title>
        <authorList>
            <person name="Fan W."/>
            <person name="Wang S."/>
            <person name="Wang H."/>
            <person name="Wang A."/>
            <person name="Jiang F."/>
            <person name="Liu H."/>
            <person name="Zhao H."/>
            <person name="Xu D."/>
            <person name="Zhang Y."/>
        </authorList>
    </citation>
    <scope>NUCLEOTIDE SEQUENCE [LARGE SCALE GENOMIC DNA]</scope>
    <source>
        <strain evidence="2">cv. Yunnan</strain>
        <tissue evidence="1">Leaves</tissue>
    </source>
</reference>
<accession>A0ACB9ERZ3</accession>
<keyword evidence="2" id="KW-1185">Reference proteome</keyword>
<evidence type="ECO:0000313" key="2">
    <source>
        <dbReference type="Proteomes" id="UP001056120"/>
    </source>
</evidence>
<dbReference type="EMBL" id="CM042034">
    <property type="protein sequence ID" value="KAI3761828.1"/>
    <property type="molecule type" value="Genomic_DNA"/>
</dbReference>
<dbReference type="Proteomes" id="UP001056120">
    <property type="component" value="Linkage Group LG17"/>
</dbReference>
<comment type="caution">
    <text evidence="1">The sequence shown here is derived from an EMBL/GenBank/DDBJ whole genome shotgun (WGS) entry which is preliminary data.</text>
</comment>
<organism evidence="1 2">
    <name type="scientific">Smallanthus sonchifolius</name>
    <dbReference type="NCBI Taxonomy" id="185202"/>
    <lineage>
        <taxon>Eukaryota</taxon>
        <taxon>Viridiplantae</taxon>
        <taxon>Streptophyta</taxon>
        <taxon>Embryophyta</taxon>
        <taxon>Tracheophyta</taxon>
        <taxon>Spermatophyta</taxon>
        <taxon>Magnoliopsida</taxon>
        <taxon>eudicotyledons</taxon>
        <taxon>Gunneridae</taxon>
        <taxon>Pentapetalae</taxon>
        <taxon>asterids</taxon>
        <taxon>campanulids</taxon>
        <taxon>Asterales</taxon>
        <taxon>Asteraceae</taxon>
        <taxon>Asteroideae</taxon>
        <taxon>Heliantheae alliance</taxon>
        <taxon>Millerieae</taxon>
        <taxon>Smallanthus</taxon>
    </lineage>
</organism>
<sequence>MTKSDDQSSSSKPTPALHPAYSVTNIQSKIRTLDGESVTYSSWVKLFQFQTIAYRVVDHIDDTPPPDPKDPTYSAWKELDALVSQWIYSTVSDDLLTRILDTHASARQTWLKLEKIFLSNKQAKAATLETRFVNLTMAACSSVDDYCKQLKEIANQLADVDEPVTDSRLVIQLVRGLPKEYDATASLINSQKADWDLARTMLNDEVLRQSARQQPTSVLVTPAATNNNSNPPSSTGPQHNNIQPPSDTNTPGQQNFYSPNYRGRGRGRGPNYRGRGNRGRGGSYRGQNPSGPWNYQNPHGQQQYPQWAWWNTPPCPYPTLPSWRPNQPQTSPSAHYTGYWAPVYPAPTPPGYDALSPSDLSQAFNTMQLNYHDPNLVMDTGAERHVTENRGEFDNNAFKHFAQQHGLLFRFSCPQTSSQNGRAERMIRRLNDIIRSLLIHALLPPVFWVEALHTATYLHNILPTKRLNFFTPTFALYLRHPTYDHLRVFGCACYPNTSATQPHKLHPRSIRCIFLGYPPDFRGYRCFDPTTGKVHISRHVTFDETTFPYTIPTPPTTYTFLDDTIPPGFTFSGPMSTTPTYQPHLHSTSPFPYTYTRRPKTRPTPSTTATAPTQPQHPAAPTLFQPQNPPSATSHPSCPPNNHPMTTRSKAKHTLMSASLSPVPTSYAKAFADPHWLHAMHAEFSALQENDTWELVPRPSDRPVIRCMWLFRHKFKSDGSLERYKARLVVNGKSQTVGIDCEDTFSPVVKPATIRTVLSLAVSRSWPIHQLDVKNAFLHGHLNETVFMHQPPGFVDRRCPDFVCRLQKSLYGLKQAPRAWYTRFATHLLSHGFRSSVCDNSLFVYSRGTQLAYLLLYVDDIVLTASSEEVLQDIIGMLSREFAMTDLGHLHHFLGIKVTRTTGGLFLDQSQYAKDIISRASMTSCKPCATPVDLSAKLSASDGPLFPDPTLYRSLAGALQYLTFTRPDITYAVQQVCLFMHEPRDPHFAFLKRILRYLQGTIYYGVRIGKTTTHSLIAYSDADWGGCPDSRRSTSGYCVFLGDNLISWSSKRQPTISRSSAEAEYRGVANAVAEVTWIRNLLLELHTPLRQASVIYCDNVSAVYMSDNPVQHQRTKHIEIDIHFVREKVRVGHIRVLHVPSAFQYADIFTKGLSRQLFQSFRSSLSVCPPTAQTAGDKMGFLAKGLEKTSAGLGSVIIDSQPLTVAVLASLLFGESISLVGIAGLVLGVVGLALLELPAISFDESNFSLWGSGEWWMLLAAQSMAVGTVMVRWVSKYSDPVMATGWHMVLGGIPLAALSILVHDPALNGGFNELTANDLFALLYTSVFGSAISYGLYFYNATRGSLTKLSSLTFLTPMFASAFGFLYLGETFSPVQLIGAVVTVAAIYMVIYKNDVE</sequence>
<protein>
    <submittedName>
        <fullName evidence="1">Uncharacterized protein</fullName>
    </submittedName>
</protein>
<evidence type="ECO:0000313" key="1">
    <source>
        <dbReference type="EMBL" id="KAI3761828.1"/>
    </source>
</evidence>
<proteinExistence type="predicted"/>
<reference evidence="2" key="1">
    <citation type="journal article" date="2022" name="Mol. Ecol. Resour.">
        <title>The genomes of chicory, endive, great burdock and yacon provide insights into Asteraceae palaeo-polyploidization history and plant inulin production.</title>
        <authorList>
            <person name="Fan W."/>
            <person name="Wang S."/>
            <person name="Wang H."/>
            <person name="Wang A."/>
            <person name="Jiang F."/>
            <person name="Liu H."/>
            <person name="Zhao H."/>
            <person name="Xu D."/>
            <person name="Zhang Y."/>
        </authorList>
    </citation>
    <scope>NUCLEOTIDE SEQUENCE [LARGE SCALE GENOMIC DNA]</scope>
    <source>
        <strain evidence="2">cv. Yunnan</strain>
    </source>
</reference>
<gene>
    <name evidence="1" type="ORF">L1987_52250</name>
</gene>
<name>A0ACB9ERZ3_9ASTR</name>